<dbReference type="InterPro" id="IPR015815">
    <property type="entry name" value="HIBADH-related"/>
</dbReference>
<evidence type="ECO:0000259" key="11">
    <source>
        <dbReference type="Pfam" id="PF14833"/>
    </source>
</evidence>
<name>A0ABQ4TYZ4_9HYPH</name>
<keyword evidence="1" id="KW-0521">NADP</keyword>
<comment type="function">
    <text evidence="5">Catalyzes oxidation of L-threonate to 2-oxo-tetronate. Can use either NAD(+) or NADP(+) as cosubstrate, with a preference for NAD(+).</text>
</comment>
<evidence type="ECO:0000256" key="7">
    <source>
        <dbReference type="ARBA" id="ARBA00038870"/>
    </source>
</evidence>
<evidence type="ECO:0000256" key="4">
    <source>
        <dbReference type="ARBA" id="ARBA00023277"/>
    </source>
</evidence>
<dbReference type="SUPFAM" id="SSF51735">
    <property type="entry name" value="NAD(P)-binding Rossmann-fold domains"/>
    <property type="match status" value="1"/>
</dbReference>
<evidence type="ECO:0000313" key="12">
    <source>
        <dbReference type="EMBL" id="GJE58820.1"/>
    </source>
</evidence>
<evidence type="ECO:0000256" key="2">
    <source>
        <dbReference type="ARBA" id="ARBA00023002"/>
    </source>
</evidence>
<keyword evidence="2" id="KW-0560">Oxidoreductase</keyword>
<sequence>MTDDATRGHAAVIGLGSMGAGMARSLLRAGFTVAACDVNPEAVARFAQGGGRAANSPAEAAAGAGVVICVVVNAAQTEAVLFGPDGAAEAMPEGAVFVSSATMDPAVARRLAARLEATGRHYLDAPMSGGVVRAAEGDLTFLASGSKAAFDGARPALDAMAGTLYELGDAAGQGAAFKMINQLLAGVHIAAACEAMSFAAKQGLDLAKVYEVITASAGNSWMFENRMPHVLDGDYAPKSAVDIFVKDLGIVQDMARVEKYPVPVAAAALQMFLMASGSGMGRDDDASVARLYAQVSGATLPGPKS</sequence>
<dbReference type="Pfam" id="PF03446">
    <property type="entry name" value="NAD_binding_2"/>
    <property type="match status" value="1"/>
</dbReference>
<dbReference type="PANTHER" id="PTHR43060">
    <property type="entry name" value="3-HYDROXYISOBUTYRATE DEHYDROGENASE-LIKE 1, MITOCHONDRIAL-RELATED"/>
    <property type="match status" value="1"/>
</dbReference>
<keyword evidence="3" id="KW-0520">NAD</keyword>
<dbReference type="Gene3D" id="3.40.50.720">
    <property type="entry name" value="NAD(P)-binding Rossmann-like Domain"/>
    <property type="match status" value="1"/>
</dbReference>
<dbReference type="EMBL" id="BPRB01000053">
    <property type="protein sequence ID" value="GJE58820.1"/>
    <property type="molecule type" value="Genomic_DNA"/>
</dbReference>
<dbReference type="Pfam" id="PF14833">
    <property type="entry name" value="NAD_binding_11"/>
    <property type="match status" value="1"/>
</dbReference>
<dbReference type="InterPro" id="IPR050006">
    <property type="entry name" value="LtnD"/>
</dbReference>
<dbReference type="Gene3D" id="1.10.1040.10">
    <property type="entry name" value="N-(1-d-carboxylethyl)-l-norvaline Dehydrogenase, domain 2"/>
    <property type="match status" value="1"/>
</dbReference>
<feature type="domain" description="6-phosphogluconate dehydrogenase NADP-binding" evidence="10">
    <location>
        <begin position="11"/>
        <end position="165"/>
    </location>
</feature>
<keyword evidence="13" id="KW-1185">Reference proteome</keyword>
<keyword evidence="4" id="KW-0119">Carbohydrate metabolism</keyword>
<evidence type="ECO:0000259" key="10">
    <source>
        <dbReference type="Pfam" id="PF03446"/>
    </source>
</evidence>
<protein>
    <recommendedName>
        <fullName evidence="8">L-threonate dehydrogenase</fullName>
        <ecNumber evidence="7">1.1.1.411</ecNumber>
    </recommendedName>
</protein>
<evidence type="ECO:0000256" key="6">
    <source>
        <dbReference type="ARBA" id="ARBA00037979"/>
    </source>
</evidence>
<dbReference type="PANTHER" id="PTHR43060:SF17">
    <property type="entry name" value="L-THREONATE DEHYDROGENASE"/>
    <property type="match status" value="1"/>
</dbReference>
<dbReference type="InterPro" id="IPR036291">
    <property type="entry name" value="NAD(P)-bd_dom_sf"/>
</dbReference>
<evidence type="ECO:0000256" key="3">
    <source>
        <dbReference type="ARBA" id="ARBA00023027"/>
    </source>
</evidence>
<comment type="caution">
    <text evidence="12">The sequence shown here is derived from an EMBL/GenBank/DDBJ whole genome shotgun (WGS) entry which is preliminary data.</text>
</comment>
<dbReference type="NCBIfam" id="NF043037">
    <property type="entry name" value="ThreonDh"/>
    <property type="match status" value="1"/>
</dbReference>
<dbReference type="RefSeq" id="WP_238181420.1">
    <property type="nucleotide sequence ID" value="NZ_BPRB01000053.1"/>
</dbReference>
<evidence type="ECO:0000256" key="9">
    <source>
        <dbReference type="ARBA" id="ARBA00047312"/>
    </source>
</evidence>
<dbReference type="InterPro" id="IPR006115">
    <property type="entry name" value="6PGDH_NADP-bd"/>
</dbReference>
<dbReference type="PROSITE" id="PS00895">
    <property type="entry name" value="3_HYDROXYISOBUT_DH"/>
    <property type="match status" value="1"/>
</dbReference>
<dbReference type="InterPro" id="IPR013328">
    <property type="entry name" value="6PGD_dom2"/>
</dbReference>
<dbReference type="Proteomes" id="UP001055057">
    <property type="component" value="Unassembled WGS sequence"/>
</dbReference>
<organism evidence="12 13">
    <name type="scientific">Methylobacterium trifolii</name>
    <dbReference type="NCBI Taxonomy" id="1003092"/>
    <lineage>
        <taxon>Bacteria</taxon>
        <taxon>Pseudomonadati</taxon>
        <taxon>Pseudomonadota</taxon>
        <taxon>Alphaproteobacteria</taxon>
        <taxon>Hyphomicrobiales</taxon>
        <taxon>Methylobacteriaceae</taxon>
        <taxon>Methylobacterium</taxon>
    </lineage>
</organism>
<reference evidence="12" key="1">
    <citation type="journal article" date="2021" name="Front. Microbiol.">
        <title>Comprehensive Comparative Genomics and Phenotyping of Methylobacterium Species.</title>
        <authorList>
            <person name="Alessa O."/>
            <person name="Ogura Y."/>
            <person name="Fujitani Y."/>
            <person name="Takami H."/>
            <person name="Hayashi T."/>
            <person name="Sahin N."/>
            <person name="Tani A."/>
        </authorList>
    </citation>
    <scope>NUCLEOTIDE SEQUENCE</scope>
    <source>
        <strain evidence="12">DSM 23632</strain>
    </source>
</reference>
<dbReference type="InterPro" id="IPR008927">
    <property type="entry name" value="6-PGluconate_DH-like_C_sf"/>
</dbReference>
<dbReference type="EC" id="1.1.1.411" evidence="7"/>
<evidence type="ECO:0000256" key="5">
    <source>
        <dbReference type="ARBA" id="ARBA00037062"/>
    </source>
</evidence>
<evidence type="ECO:0000313" key="13">
    <source>
        <dbReference type="Proteomes" id="UP001055057"/>
    </source>
</evidence>
<dbReference type="SUPFAM" id="SSF48179">
    <property type="entry name" value="6-phosphogluconate dehydrogenase C-terminal domain-like"/>
    <property type="match status" value="1"/>
</dbReference>
<comment type="catalytic activity">
    <reaction evidence="9">
        <text>L-threonate + NAD(+) = 2-dehydro-L-erythronate + NADH + H(+)</text>
        <dbReference type="Rhea" id="RHEA:52548"/>
        <dbReference type="ChEBI" id="CHEBI:15378"/>
        <dbReference type="ChEBI" id="CHEBI:57540"/>
        <dbReference type="ChEBI" id="CHEBI:57561"/>
        <dbReference type="ChEBI" id="CHEBI:57945"/>
        <dbReference type="ChEBI" id="CHEBI:136669"/>
        <dbReference type="EC" id="1.1.1.411"/>
    </reaction>
</comment>
<dbReference type="InterPro" id="IPR029154">
    <property type="entry name" value="HIBADH-like_NADP-bd"/>
</dbReference>
<comment type="similarity">
    <text evidence="6">Belongs to the HIBADH-related family. L-threonate dehydrogenase subfamily.</text>
</comment>
<dbReference type="PIRSF" id="PIRSF000103">
    <property type="entry name" value="HIBADH"/>
    <property type="match status" value="1"/>
</dbReference>
<evidence type="ECO:0000256" key="8">
    <source>
        <dbReference type="ARBA" id="ARBA00039407"/>
    </source>
</evidence>
<reference evidence="12" key="2">
    <citation type="submission" date="2021-08" db="EMBL/GenBank/DDBJ databases">
        <authorList>
            <person name="Tani A."/>
            <person name="Ola A."/>
            <person name="Ogura Y."/>
            <person name="Katsura K."/>
            <person name="Hayashi T."/>
        </authorList>
    </citation>
    <scope>NUCLEOTIDE SEQUENCE</scope>
    <source>
        <strain evidence="12">DSM 23632</strain>
    </source>
</reference>
<accession>A0ABQ4TYZ4</accession>
<proteinExistence type="inferred from homology"/>
<feature type="domain" description="3-hydroxyisobutyrate dehydrogenase-like NAD-binding" evidence="11">
    <location>
        <begin position="172"/>
        <end position="292"/>
    </location>
</feature>
<gene>
    <name evidence="12" type="primary">ltnD_1</name>
    <name evidence="12" type="ORF">MPOCJGCO_0904</name>
</gene>
<evidence type="ECO:0000256" key="1">
    <source>
        <dbReference type="ARBA" id="ARBA00022857"/>
    </source>
</evidence>
<dbReference type="InterPro" id="IPR002204">
    <property type="entry name" value="3-OH-isobutyrate_DH-rel_CS"/>
</dbReference>